<reference evidence="4 5" key="1">
    <citation type="journal article" date="2012" name="PLoS ONE">
        <title>Functional divergence in the genus oenococcus as predicted by genome sequencing of the newly-described species, Oenococcus kitaharae.</title>
        <authorList>
            <person name="Borneman A.R."/>
            <person name="McCarthy J.M."/>
            <person name="Chambers P.J."/>
            <person name="Bartowsky E.J."/>
        </authorList>
    </citation>
    <scope>NUCLEOTIDE SEQUENCE [LARGE SCALE GENOMIC DNA]</scope>
    <source>
        <strain evidence="5">DSM17330</strain>
    </source>
</reference>
<dbReference type="GO" id="GO:0016787">
    <property type="term" value="F:hydrolase activity"/>
    <property type="evidence" value="ECO:0007669"/>
    <property type="project" value="UniProtKB-KW"/>
</dbReference>
<accession>G9WIK3</accession>
<dbReference type="EMBL" id="AFVZ01000001">
    <property type="protein sequence ID" value="EHN58142.1"/>
    <property type="molecule type" value="Genomic_DNA"/>
</dbReference>
<keyword evidence="3" id="KW-0812">Transmembrane</keyword>
<dbReference type="NCBIfam" id="TIGR01076">
    <property type="entry name" value="sortase_fam"/>
    <property type="match status" value="1"/>
</dbReference>
<dbReference type="Proteomes" id="UP000004959">
    <property type="component" value="Chromosome"/>
</dbReference>
<feature type="transmembrane region" description="Helical" evidence="3">
    <location>
        <begin position="260"/>
        <end position="279"/>
    </location>
</feature>
<dbReference type="eggNOG" id="COG3764">
    <property type="taxonomic scope" value="Bacteria"/>
</dbReference>
<dbReference type="Pfam" id="PF04203">
    <property type="entry name" value="Sortase"/>
    <property type="match status" value="1"/>
</dbReference>
<dbReference type="InterPro" id="IPR042002">
    <property type="entry name" value="Sortase_C"/>
</dbReference>
<feature type="active site" description="Acyl-thioester intermediate" evidence="2">
    <location>
        <position position="221"/>
    </location>
</feature>
<protein>
    <submittedName>
        <fullName evidence="4">Sortase A LPXTG specific</fullName>
    </submittedName>
</protein>
<keyword evidence="5" id="KW-1185">Reference proteome</keyword>
<evidence type="ECO:0000313" key="5">
    <source>
        <dbReference type="Proteomes" id="UP000004959"/>
    </source>
</evidence>
<comment type="caution">
    <text evidence="4">The sequence shown here is derived from an EMBL/GenBank/DDBJ whole genome shotgun (WGS) entry which is preliminary data.</text>
</comment>
<keyword evidence="1" id="KW-0378">Hydrolase</keyword>
<evidence type="ECO:0000256" key="1">
    <source>
        <dbReference type="ARBA" id="ARBA00022801"/>
    </source>
</evidence>
<evidence type="ECO:0000256" key="2">
    <source>
        <dbReference type="PIRSR" id="PIRSR605754-1"/>
    </source>
</evidence>
<proteinExistence type="predicted"/>
<dbReference type="OrthoDB" id="1648028at2"/>
<dbReference type="Gene3D" id="2.40.260.10">
    <property type="entry name" value="Sortase"/>
    <property type="match status" value="1"/>
</dbReference>
<dbReference type="CDD" id="cd05827">
    <property type="entry name" value="Sortase_C"/>
    <property type="match status" value="1"/>
</dbReference>
<dbReference type="PATRIC" id="fig|1045004.4.peg.14"/>
<dbReference type="RefSeq" id="WP_007744192.1">
    <property type="nucleotide sequence ID" value="NZ_CM001398.1"/>
</dbReference>
<evidence type="ECO:0000313" key="4">
    <source>
        <dbReference type="EMBL" id="EHN58142.1"/>
    </source>
</evidence>
<dbReference type="STRING" id="336988.NT96_03290"/>
<evidence type="ECO:0000256" key="3">
    <source>
        <dbReference type="SAM" id="Phobius"/>
    </source>
</evidence>
<dbReference type="NCBIfam" id="NF033745">
    <property type="entry name" value="class_C_sortase"/>
    <property type="match status" value="1"/>
</dbReference>
<keyword evidence="3" id="KW-0472">Membrane</keyword>
<dbReference type="SUPFAM" id="SSF63817">
    <property type="entry name" value="Sortase"/>
    <property type="match status" value="1"/>
</dbReference>
<dbReference type="AlphaFoldDB" id="G9WIK3"/>
<dbReference type="InterPro" id="IPR023365">
    <property type="entry name" value="Sortase_dom-sf"/>
</dbReference>
<dbReference type="InterPro" id="IPR005754">
    <property type="entry name" value="Sortase"/>
</dbReference>
<feature type="active site" description="Proton donor/acceptor" evidence="2">
    <location>
        <position position="159"/>
    </location>
</feature>
<name>G9WIK3_9LACO</name>
<dbReference type="HOGENOM" id="CLU_045680_1_0_9"/>
<organism evidence="4 5">
    <name type="scientific">Oenococcus kitaharae DSM 17330</name>
    <dbReference type="NCBI Taxonomy" id="1045004"/>
    <lineage>
        <taxon>Bacteria</taxon>
        <taxon>Bacillati</taxon>
        <taxon>Bacillota</taxon>
        <taxon>Bacilli</taxon>
        <taxon>Lactobacillales</taxon>
        <taxon>Lactobacillaceae</taxon>
        <taxon>Oenococcus</taxon>
    </lineage>
</organism>
<feature type="transmembrane region" description="Helical" evidence="3">
    <location>
        <begin position="12"/>
        <end position="33"/>
    </location>
</feature>
<gene>
    <name evidence="4" type="ORF">OKIT_0013</name>
</gene>
<sequence length="294" mass="34056">MKKHRPETFNIFLKLFIALMFLIGFLVFFYPFAADSVINFAYQGQIKETARENARNADRQAAKITRLQKENRRKSLADQQIGISPIKDILGQAVQRVPNKSRQYYYQHSLGSIFIPKISLSLPIFDTTNDTLLEKGITLLDGSSYPTGGPSTHAVLLGHNGLPDQQLFTHIDRLKKGDKFFLKILGKRLAYQVFDIKVVRPDDLKDVRIKQHQDLVTLVTCTPYMINTHRLLVTGRRVGLDKRQFDRAQTKTVNTQTTHLTFYLSLIAAALLLFIYFVYRQIRRFYHHREKEQP</sequence>
<keyword evidence="3" id="KW-1133">Transmembrane helix</keyword>